<organism evidence="6 7">
    <name type="scientific">Herminiimonas contaminans</name>
    <dbReference type="NCBI Taxonomy" id="1111140"/>
    <lineage>
        <taxon>Bacteria</taxon>
        <taxon>Pseudomonadati</taxon>
        <taxon>Pseudomonadota</taxon>
        <taxon>Betaproteobacteria</taxon>
        <taxon>Burkholderiales</taxon>
        <taxon>Oxalobacteraceae</taxon>
        <taxon>Herminiimonas</taxon>
    </lineage>
</organism>
<feature type="transmembrane region" description="Helical" evidence="4">
    <location>
        <begin position="180"/>
        <end position="201"/>
    </location>
</feature>
<dbReference type="RefSeq" id="WP_195876058.1">
    <property type="nucleotide sequence ID" value="NZ_JADOEL010000012.1"/>
</dbReference>
<dbReference type="PANTHER" id="PTHR42910:SF1">
    <property type="entry name" value="MAJOR FACILITATOR SUPERFAMILY (MFS) PROFILE DOMAIN-CONTAINING PROTEIN"/>
    <property type="match status" value="1"/>
</dbReference>
<dbReference type="SUPFAM" id="SSF103473">
    <property type="entry name" value="MFS general substrate transporter"/>
    <property type="match status" value="1"/>
</dbReference>
<comment type="caution">
    <text evidence="6">The sequence shown here is derived from an EMBL/GenBank/DDBJ whole genome shotgun (WGS) entry which is preliminary data.</text>
</comment>
<proteinExistence type="predicted"/>
<dbReference type="Pfam" id="PF07690">
    <property type="entry name" value="MFS_1"/>
    <property type="match status" value="1"/>
</dbReference>
<feature type="transmembrane region" description="Helical" evidence="4">
    <location>
        <begin position="292"/>
        <end position="311"/>
    </location>
</feature>
<feature type="transmembrane region" description="Helical" evidence="4">
    <location>
        <begin position="262"/>
        <end position="280"/>
    </location>
</feature>
<dbReference type="PANTHER" id="PTHR42910">
    <property type="entry name" value="TRANSPORTER SCO4007-RELATED"/>
    <property type="match status" value="1"/>
</dbReference>
<feature type="domain" description="Major facilitator superfamily (MFS) profile" evidence="5">
    <location>
        <begin position="27"/>
        <end position="408"/>
    </location>
</feature>
<sequence>MSCQQVSTTSLNSCAESDTDASVPDWMVWLFAIACGLSVANVYYAQPLLDALAADFKLATGVIGIVVTVTQLGSAVALLLLVPLGDMLNRRRLLLVQLGALALALLLVAAAATPVYLLIGMLFVGMLGTAMTQGLIAYAATIAAPTERGRVVGTTQAGVLVGLLSARVLAGAIADLSGWRMVYMVSAGLMVMLALVLLRVLPQRTSHPSGLSYPQLLASMGQLMWRERVLQVRGVIALLMFAALSIFWSAIVLPLSAAPYNYSKTTIGALGLIGVLGALAASRTGRWADQGWGQRTSALALILLVMSWLPLALMQHGWVFLVVGIIALDLAGQAIHVTNQSMIFNVQEGSSSRLVGCYMLFYAAGSGLGAIAATRAFAYGGWSAVCMLGAAVSGLALLFWWFSRPSSTENSA</sequence>
<dbReference type="PROSITE" id="PS50850">
    <property type="entry name" value="MFS"/>
    <property type="match status" value="1"/>
</dbReference>
<dbReference type="Proteomes" id="UP000657372">
    <property type="component" value="Unassembled WGS sequence"/>
</dbReference>
<reference evidence="6 7" key="1">
    <citation type="submission" date="2020-11" db="EMBL/GenBank/DDBJ databases">
        <title>WGS of Herminiimonas contaminans strain Marseille-Q4544 isolated from planarians Schmidtea mediterranea.</title>
        <authorList>
            <person name="Kangale L."/>
        </authorList>
    </citation>
    <scope>NUCLEOTIDE SEQUENCE [LARGE SCALE GENOMIC DNA]</scope>
    <source>
        <strain evidence="6 7">Marseille-Q4544</strain>
    </source>
</reference>
<feature type="transmembrane region" description="Helical" evidence="4">
    <location>
        <begin position="151"/>
        <end position="174"/>
    </location>
</feature>
<dbReference type="Gene3D" id="1.20.1250.20">
    <property type="entry name" value="MFS general substrate transporter like domains"/>
    <property type="match status" value="1"/>
</dbReference>
<name>A0ABS0EVL2_9BURK</name>
<feature type="transmembrane region" description="Helical" evidence="4">
    <location>
        <begin position="93"/>
        <end position="112"/>
    </location>
</feature>
<evidence type="ECO:0000313" key="7">
    <source>
        <dbReference type="Proteomes" id="UP000657372"/>
    </source>
</evidence>
<evidence type="ECO:0000313" key="6">
    <source>
        <dbReference type="EMBL" id="MBF8178871.1"/>
    </source>
</evidence>
<evidence type="ECO:0000256" key="1">
    <source>
        <dbReference type="ARBA" id="ARBA00022692"/>
    </source>
</evidence>
<gene>
    <name evidence="6" type="ORF">IXC47_14370</name>
</gene>
<evidence type="ECO:0000256" key="4">
    <source>
        <dbReference type="SAM" id="Phobius"/>
    </source>
</evidence>
<dbReference type="CDD" id="cd17324">
    <property type="entry name" value="MFS_NepI_like"/>
    <property type="match status" value="1"/>
</dbReference>
<accession>A0ABS0EVL2</accession>
<keyword evidence="1 4" id="KW-0812">Transmembrane</keyword>
<feature type="transmembrane region" description="Helical" evidence="4">
    <location>
        <begin position="58"/>
        <end position="81"/>
    </location>
</feature>
<feature type="transmembrane region" description="Helical" evidence="4">
    <location>
        <begin position="118"/>
        <end position="139"/>
    </location>
</feature>
<keyword evidence="3 4" id="KW-0472">Membrane</keyword>
<keyword evidence="7" id="KW-1185">Reference proteome</keyword>
<evidence type="ECO:0000256" key="3">
    <source>
        <dbReference type="ARBA" id="ARBA00023136"/>
    </source>
</evidence>
<dbReference type="InterPro" id="IPR011701">
    <property type="entry name" value="MFS"/>
</dbReference>
<feature type="transmembrane region" description="Helical" evidence="4">
    <location>
        <begin position="355"/>
        <end position="373"/>
    </location>
</feature>
<protein>
    <submittedName>
        <fullName evidence="6">MFS transporter</fullName>
    </submittedName>
</protein>
<keyword evidence="2 4" id="KW-1133">Transmembrane helix</keyword>
<dbReference type="InterPro" id="IPR020846">
    <property type="entry name" value="MFS_dom"/>
</dbReference>
<feature type="transmembrane region" description="Helical" evidence="4">
    <location>
        <begin position="26"/>
        <end position="46"/>
    </location>
</feature>
<dbReference type="InterPro" id="IPR036259">
    <property type="entry name" value="MFS_trans_sf"/>
</dbReference>
<evidence type="ECO:0000256" key="2">
    <source>
        <dbReference type="ARBA" id="ARBA00022989"/>
    </source>
</evidence>
<feature type="transmembrane region" description="Helical" evidence="4">
    <location>
        <begin position="234"/>
        <end position="256"/>
    </location>
</feature>
<feature type="transmembrane region" description="Helical" evidence="4">
    <location>
        <begin position="379"/>
        <end position="402"/>
    </location>
</feature>
<feature type="transmembrane region" description="Helical" evidence="4">
    <location>
        <begin position="317"/>
        <end position="335"/>
    </location>
</feature>
<dbReference type="EMBL" id="JADOEL010000012">
    <property type="protein sequence ID" value="MBF8178871.1"/>
    <property type="molecule type" value="Genomic_DNA"/>
</dbReference>
<evidence type="ECO:0000259" key="5">
    <source>
        <dbReference type="PROSITE" id="PS50850"/>
    </source>
</evidence>